<dbReference type="Proteomes" id="UP000503447">
    <property type="component" value="Chromosome"/>
</dbReference>
<dbReference type="RefSeq" id="WP_227254768.1">
    <property type="nucleotide sequence ID" value="NZ_CP053452.2"/>
</dbReference>
<evidence type="ECO:0000313" key="3">
    <source>
        <dbReference type="EMBL" id="QJW93728.1"/>
    </source>
</evidence>
<feature type="domain" description="Winged helix-turn helix" evidence="2">
    <location>
        <begin position="92"/>
        <end position="148"/>
    </location>
</feature>
<dbReference type="Pfam" id="PF13592">
    <property type="entry name" value="HTH_33"/>
    <property type="match status" value="1"/>
</dbReference>
<accession>A0A6M5YIB5</accession>
<evidence type="ECO:0000313" key="4">
    <source>
        <dbReference type="Proteomes" id="UP000503447"/>
    </source>
</evidence>
<dbReference type="Pfam" id="PF13384">
    <property type="entry name" value="HTH_23"/>
    <property type="match status" value="1"/>
</dbReference>
<keyword evidence="4" id="KW-1185">Reference proteome</keyword>
<dbReference type="AlphaFoldDB" id="A0A6M5YIB5"/>
<dbReference type="InterPro" id="IPR025959">
    <property type="entry name" value="Winged_HTH_dom"/>
</dbReference>
<feature type="region of interest" description="Disordered" evidence="1">
    <location>
        <begin position="127"/>
        <end position="165"/>
    </location>
</feature>
<gene>
    <name evidence="3" type="ORF">FTUN_1239</name>
</gene>
<sequence>MRPKGTAAELEARRRLAVQRVADGWSRAEVAAFLGVHRETVAEWVRAHKADGDPALAAKPHPGRPPFLTPEQEKQVLGWLAEAPTKHGFRTDLWTARRVAQLILQKLEVKFHPHYLREWLTKRNYTPQKPARRAKQRNPEAIAGWLQKDWPRIKKKSGARTPTSS</sequence>
<dbReference type="EMBL" id="CP053452">
    <property type="protein sequence ID" value="QJW93728.1"/>
    <property type="molecule type" value="Genomic_DNA"/>
</dbReference>
<protein>
    <submittedName>
        <fullName evidence="3">Transposase</fullName>
    </submittedName>
</protein>
<evidence type="ECO:0000259" key="2">
    <source>
        <dbReference type="Pfam" id="PF13592"/>
    </source>
</evidence>
<name>A0A6M5YIB5_9BACT</name>
<organism evidence="3 4">
    <name type="scientific">Frigoriglobus tundricola</name>
    <dbReference type="NCBI Taxonomy" id="2774151"/>
    <lineage>
        <taxon>Bacteria</taxon>
        <taxon>Pseudomonadati</taxon>
        <taxon>Planctomycetota</taxon>
        <taxon>Planctomycetia</taxon>
        <taxon>Gemmatales</taxon>
        <taxon>Gemmataceae</taxon>
        <taxon>Frigoriglobus</taxon>
    </lineage>
</organism>
<evidence type="ECO:0000256" key="1">
    <source>
        <dbReference type="SAM" id="MobiDB-lite"/>
    </source>
</evidence>
<dbReference type="InterPro" id="IPR036388">
    <property type="entry name" value="WH-like_DNA-bd_sf"/>
</dbReference>
<dbReference type="Gene3D" id="1.10.10.10">
    <property type="entry name" value="Winged helix-like DNA-binding domain superfamily/Winged helix DNA-binding domain"/>
    <property type="match status" value="1"/>
</dbReference>
<dbReference type="KEGG" id="ftj:FTUN_1239"/>
<dbReference type="SUPFAM" id="SSF46689">
    <property type="entry name" value="Homeodomain-like"/>
    <property type="match status" value="1"/>
</dbReference>
<reference evidence="4" key="1">
    <citation type="submission" date="2020-05" db="EMBL/GenBank/DDBJ databases">
        <title>Frigoriglobus tundricola gen. nov., sp. nov., a psychrotolerant cellulolytic planctomycete of the family Gemmataceae with two divergent copies of 16S rRNA gene.</title>
        <authorList>
            <person name="Kulichevskaya I.S."/>
            <person name="Ivanova A.A."/>
            <person name="Naumoff D.G."/>
            <person name="Beletsky A.V."/>
            <person name="Rijpstra W.I.C."/>
            <person name="Sinninghe Damste J.S."/>
            <person name="Mardanov A.V."/>
            <person name="Ravin N.V."/>
            <person name="Dedysh S.N."/>
        </authorList>
    </citation>
    <scope>NUCLEOTIDE SEQUENCE [LARGE SCALE GENOMIC DNA]</scope>
    <source>
        <strain evidence="4">PL17</strain>
    </source>
</reference>
<proteinExistence type="predicted"/>
<dbReference type="InterPro" id="IPR009057">
    <property type="entry name" value="Homeodomain-like_sf"/>
</dbReference>